<dbReference type="EMBL" id="JRWM01000005">
    <property type="protein sequence ID" value="KHA61770.1"/>
    <property type="molecule type" value="Genomic_DNA"/>
</dbReference>
<sequence>MLVELAVKYWPVLVKTFVSTIAIETVSEIDGAYSNQFITKKLAQSFGIAKIIANNSLFGFKRNENVN</sequence>
<name>A0ABR4YE63_9VIBR</name>
<accession>A0ABR4YE63</accession>
<protein>
    <submittedName>
        <fullName evidence="1">Uncharacterized protein</fullName>
    </submittedName>
</protein>
<comment type="caution">
    <text evidence="1">The sequence shown here is derived from an EMBL/GenBank/DDBJ whole genome shotgun (WGS) entry which is preliminary data.</text>
</comment>
<reference evidence="1 2" key="1">
    <citation type="submission" date="2014-10" db="EMBL/GenBank/DDBJ databases">
        <title>Genome sequencing of Vibrio variabilis T01.</title>
        <authorList>
            <person name="Chan K.-G."/>
            <person name="Mohamad N.I."/>
        </authorList>
    </citation>
    <scope>NUCLEOTIDE SEQUENCE [LARGE SCALE GENOMIC DNA]</scope>
    <source>
        <strain evidence="1 2">T01</strain>
    </source>
</reference>
<dbReference type="Proteomes" id="UP000030520">
    <property type="component" value="Unassembled WGS sequence"/>
</dbReference>
<proteinExistence type="predicted"/>
<evidence type="ECO:0000313" key="2">
    <source>
        <dbReference type="Proteomes" id="UP000030520"/>
    </source>
</evidence>
<evidence type="ECO:0000313" key="1">
    <source>
        <dbReference type="EMBL" id="KHA61770.1"/>
    </source>
</evidence>
<keyword evidence="2" id="KW-1185">Reference proteome</keyword>
<gene>
    <name evidence="1" type="ORF">NL53_04875</name>
</gene>
<organism evidence="1 2">
    <name type="scientific">Vibrio variabilis</name>
    <dbReference type="NCBI Taxonomy" id="990271"/>
    <lineage>
        <taxon>Bacteria</taxon>
        <taxon>Pseudomonadati</taxon>
        <taxon>Pseudomonadota</taxon>
        <taxon>Gammaproteobacteria</taxon>
        <taxon>Vibrionales</taxon>
        <taxon>Vibrionaceae</taxon>
        <taxon>Vibrio</taxon>
    </lineage>
</organism>